<reference evidence="10" key="1">
    <citation type="submission" date="2021-02" db="EMBL/GenBank/DDBJ databases">
        <authorList>
            <person name="Nowell W R."/>
        </authorList>
    </citation>
    <scope>NUCLEOTIDE SEQUENCE</scope>
</reference>
<evidence type="ECO:0000313" key="11">
    <source>
        <dbReference type="Proteomes" id="UP000676336"/>
    </source>
</evidence>
<evidence type="ECO:0000256" key="6">
    <source>
        <dbReference type="ARBA" id="ARBA00023180"/>
    </source>
</evidence>
<evidence type="ECO:0000256" key="3">
    <source>
        <dbReference type="ARBA" id="ARBA00022729"/>
    </source>
</evidence>
<keyword evidence="5 8" id="KW-1015">Disulfide bond</keyword>
<evidence type="ECO:0000256" key="1">
    <source>
        <dbReference type="ARBA" id="ARBA00004613"/>
    </source>
</evidence>
<evidence type="ECO:0000259" key="9">
    <source>
        <dbReference type="PROSITE" id="PS50027"/>
    </source>
</evidence>
<protein>
    <recommendedName>
        <fullName evidence="9">Laminin EGF-like domain-containing protein</fullName>
    </recommendedName>
</protein>
<sequence length="179" mass="19989">VGYNCEFCATGYEGDARRGTPYDCQPIQITQPSSRCNPSGTHMERGGRCICKYNVEGDRCDQCKRNHFYLNPTTPNGCLPCFCSGVSTDCTSSDWRRQSVPLAMSNWNVVPKNFATDLYEARDRIQQRNGGREIALDQSSLGRPATEVLYWKAPKEALGNVVTLYDGNIDVHFTNDGND</sequence>
<dbReference type="PROSITE" id="PS01248">
    <property type="entry name" value="EGF_LAM_1"/>
    <property type="match status" value="1"/>
</dbReference>
<organism evidence="10 11">
    <name type="scientific">Rotaria magnacalcarata</name>
    <dbReference type="NCBI Taxonomy" id="392030"/>
    <lineage>
        <taxon>Eukaryota</taxon>
        <taxon>Metazoa</taxon>
        <taxon>Spiralia</taxon>
        <taxon>Gnathifera</taxon>
        <taxon>Rotifera</taxon>
        <taxon>Eurotatoria</taxon>
        <taxon>Bdelloidea</taxon>
        <taxon>Philodinida</taxon>
        <taxon>Philodinidae</taxon>
        <taxon>Rotaria</taxon>
    </lineage>
</organism>
<keyword evidence="3" id="KW-0732">Signal</keyword>
<dbReference type="AlphaFoldDB" id="A0A8S3JRP9"/>
<dbReference type="InterPro" id="IPR000742">
    <property type="entry name" value="EGF"/>
</dbReference>
<dbReference type="FunFam" id="2.10.25.10:FF:000090">
    <property type="entry name" value="laminin subunit alpha"/>
    <property type="match status" value="1"/>
</dbReference>
<comment type="caution">
    <text evidence="8">Lacks conserved residue(s) required for the propagation of feature annotation.</text>
</comment>
<feature type="domain" description="Laminin EGF-like" evidence="9">
    <location>
        <begin position="35"/>
        <end position="80"/>
    </location>
</feature>
<evidence type="ECO:0000256" key="7">
    <source>
        <dbReference type="ARBA" id="ARBA00023292"/>
    </source>
</evidence>
<keyword evidence="2" id="KW-0964">Secreted</keyword>
<keyword evidence="4" id="KW-0677">Repeat</keyword>
<proteinExistence type="predicted"/>
<dbReference type="Proteomes" id="UP000676336">
    <property type="component" value="Unassembled WGS sequence"/>
</dbReference>
<name>A0A8S3JRP9_9BILA</name>
<feature type="disulfide bond" evidence="8">
    <location>
        <begin position="51"/>
        <end position="60"/>
    </location>
</feature>
<keyword evidence="7 8" id="KW-0424">Laminin EGF-like domain</keyword>
<evidence type="ECO:0000256" key="5">
    <source>
        <dbReference type="ARBA" id="ARBA00023157"/>
    </source>
</evidence>
<dbReference type="CDD" id="cd00055">
    <property type="entry name" value="EGF_Lam"/>
    <property type="match status" value="1"/>
</dbReference>
<accession>A0A8S3JRP9</accession>
<gene>
    <name evidence="10" type="ORF">SMN809_LOCUS81649</name>
</gene>
<dbReference type="GO" id="GO:0005576">
    <property type="term" value="C:extracellular region"/>
    <property type="evidence" value="ECO:0007669"/>
    <property type="project" value="UniProtKB-SubCell"/>
</dbReference>
<feature type="non-terminal residue" evidence="10">
    <location>
        <position position="179"/>
    </location>
</feature>
<evidence type="ECO:0000313" key="10">
    <source>
        <dbReference type="EMBL" id="CAF5219932.1"/>
    </source>
</evidence>
<dbReference type="PROSITE" id="PS50027">
    <property type="entry name" value="EGF_LAM_2"/>
    <property type="match status" value="1"/>
</dbReference>
<evidence type="ECO:0000256" key="4">
    <source>
        <dbReference type="ARBA" id="ARBA00022737"/>
    </source>
</evidence>
<feature type="non-terminal residue" evidence="10">
    <location>
        <position position="1"/>
    </location>
</feature>
<evidence type="ECO:0000256" key="8">
    <source>
        <dbReference type="PROSITE-ProRule" id="PRU00460"/>
    </source>
</evidence>
<dbReference type="SMART" id="SM00180">
    <property type="entry name" value="EGF_Lam"/>
    <property type="match status" value="1"/>
</dbReference>
<dbReference type="Gene3D" id="2.170.300.10">
    <property type="entry name" value="Tie2 ligand-binding domain superfamily"/>
    <property type="match status" value="1"/>
</dbReference>
<comment type="caution">
    <text evidence="10">The sequence shown here is derived from an EMBL/GenBank/DDBJ whole genome shotgun (WGS) entry which is preliminary data.</text>
</comment>
<dbReference type="SUPFAM" id="SSF57196">
    <property type="entry name" value="EGF/Laminin"/>
    <property type="match status" value="1"/>
</dbReference>
<evidence type="ECO:0000256" key="2">
    <source>
        <dbReference type="ARBA" id="ARBA00022525"/>
    </source>
</evidence>
<dbReference type="InterPro" id="IPR002049">
    <property type="entry name" value="LE_dom"/>
</dbReference>
<dbReference type="Pfam" id="PF00053">
    <property type="entry name" value="EGF_laminin"/>
    <property type="match status" value="1"/>
</dbReference>
<dbReference type="PROSITE" id="PS00022">
    <property type="entry name" value="EGF_1"/>
    <property type="match status" value="1"/>
</dbReference>
<comment type="subcellular location">
    <subcellularLocation>
        <location evidence="1">Secreted</location>
    </subcellularLocation>
</comment>
<keyword evidence="6" id="KW-0325">Glycoprotein</keyword>
<dbReference type="EMBL" id="CAJOBI010349023">
    <property type="protein sequence ID" value="CAF5219932.1"/>
    <property type="molecule type" value="Genomic_DNA"/>
</dbReference>